<gene>
    <name evidence="1" type="ORF">C2869_13640</name>
</gene>
<dbReference type="AlphaFoldDB" id="A0A2S0VT85"/>
<dbReference type="OrthoDB" id="325673at2"/>
<dbReference type="InterPro" id="IPR047715">
    <property type="entry name" value="EboA_dom"/>
</dbReference>
<dbReference type="EMBL" id="CP026604">
    <property type="protein sequence ID" value="AWB67417.1"/>
    <property type="molecule type" value="Genomic_DNA"/>
</dbReference>
<sequence length="247" mass="28313">MLKIRLEQIYKHCTEQQKSWLNKALQTLDSTEDVENDILNLSVVVKRKFGEGVCPLEGFSHFNLAEFIRLLLLNQCQNMPIALLAKHYYQFGDETEKCALLKGLPYIDECGSAVQTAIKACRCNSLVEFSAIALSNPYPAQFFPELNFNQLVLKSLFMGLEISQIHSIEQRLNAKLSNMCFAYAVEQALAERNLPASVWLAVTLDELDEDNRKQFEQYAKHYYQLDEAHRQQLDNLISQQSLSLQLS</sequence>
<organism evidence="1 2">
    <name type="scientific">Saccharobesus litoralis</name>
    <dbReference type="NCBI Taxonomy" id="2172099"/>
    <lineage>
        <taxon>Bacteria</taxon>
        <taxon>Pseudomonadati</taxon>
        <taxon>Pseudomonadota</taxon>
        <taxon>Gammaproteobacteria</taxon>
        <taxon>Alteromonadales</taxon>
        <taxon>Alteromonadaceae</taxon>
        <taxon>Saccharobesus</taxon>
    </lineage>
</organism>
<name>A0A2S0VT85_9ALTE</name>
<evidence type="ECO:0000313" key="2">
    <source>
        <dbReference type="Proteomes" id="UP000244441"/>
    </source>
</evidence>
<evidence type="ECO:0000313" key="1">
    <source>
        <dbReference type="EMBL" id="AWB67417.1"/>
    </source>
</evidence>
<dbReference type="NCBIfam" id="NF035938">
    <property type="entry name" value="EboA_domain"/>
    <property type="match status" value="1"/>
</dbReference>
<dbReference type="KEGG" id="cate:C2869_13640"/>
<reference evidence="1 2" key="1">
    <citation type="submission" date="2018-01" db="EMBL/GenBank/DDBJ databases">
        <title>Genome sequence of a Cantenovulum-like bacteria.</title>
        <authorList>
            <person name="Tan W.R."/>
            <person name="Lau N.-S."/>
            <person name="Go F."/>
            <person name="Amirul A.-A.A."/>
        </authorList>
    </citation>
    <scope>NUCLEOTIDE SEQUENCE [LARGE SCALE GENOMIC DNA]</scope>
    <source>
        <strain evidence="1 2">CCB-QB4</strain>
    </source>
</reference>
<protein>
    <submittedName>
        <fullName evidence="1">Uncharacterized protein</fullName>
    </submittedName>
</protein>
<proteinExistence type="predicted"/>
<dbReference type="Proteomes" id="UP000244441">
    <property type="component" value="Chromosome"/>
</dbReference>
<keyword evidence="2" id="KW-1185">Reference proteome</keyword>
<accession>A0A2S0VT85</accession>
<dbReference type="RefSeq" id="WP_108603464.1">
    <property type="nucleotide sequence ID" value="NZ_CP026604.1"/>
</dbReference>